<evidence type="ECO:0000259" key="4">
    <source>
        <dbReference type="Pfam" id="PF07729"/>
    </source>
</evidence>
<dbReference type="InterPro" id="IPR008920">
    <property type="entry name" value="TF_FadR/GntR_C"/>
</dbReference>
<evidence type="ECO:0000313" key="5">
    <source>
        <dbReference type="EMBL" id="GAJ09457.1"/>
    </source>
</evidence>
<sequence>MKAETDGEILANHDLEFHHAFADATHNPLITKIAWTVWELFRPSIKESTEYDANHAVQDHRMILDTIKKKDLEKLRDAIYLSFERWKKFVH</sequence>
<feature type="domain" description="GntR C-terminal" evidence="4">
    <location>
        <begin position="4"/>
        <end position="80"/>
    </location>
</feature>
<keyword evidence="3" id="KW-0804">Transcription</keyword>
<keyword evidence="2" id="KW-0238">DNA-binding</keyword>
<name>X1V0Y2_9ZZZZ</name>
<evidence type="ECO:0000256" key="3">
    <source>
        <dbReference type="ARBA" id="ARBA00023163"/>
    </source>
</evidence>
<dbReference type="Pfam" id="PF07729">
    <property type="entry name" value="FCD"/>
    <property type="match status" value="1"/>
</dbReference>
<dbReference type="InterPro" id="IPR011711">
    <property type="entry name" value="GntR_C"/>
</dbReference>
<organism evidence="5">
    <name type="scientific">marine sediment metagenome</name>
    <dbReference type="NCBI Taxonomy" id="412755"/>
    <lineage>
        <taxon>unclassified sequences</taxon>
        <taxon>metagenomes</taxon>
        <taxon>ecological metagenomes</taxon>
    </lineage>
</organism>
<dbReference type="SUPFAM" id="SSF48008">
    <property type="entry name" value="GntR ligand-binding domain-like"/>
    <property type="match status" value="1"/>
</dbReference>
<keyword evidence="1" id="KW-0805">Transcription regulation</keyword>
<dbReference type="AlphaFoldDB" id="X1V0Y2"/>
<accession>X1V0Y2</accession>
<dbReference type="EMBL" id="BARW01030765">
    <property type="protein sequence ID" value="GAJ09457.1"/>
    <property type="molecule type" value="Genomic_DNA"/>
</dbReference>
<proteinExistence type="predicted"/>
<dbReference type="GO" id="GO:0003677">
    <property type="term" value="F:DNA binding"/>
    <property type="evidence" value="ECO:0007669"/>
    <property type="project" value="UniProtKB-KW"/>
</dbReference>
<evidence type="ECO:0000256" key="1">
    <source>
        <dbReference type="ARBA" id="ARBA00023015"/>
    </source>
</evidence>
<evidence type="ECO:0000256" key="2">
    <source>
        <dbReference type="ARBA" id="ARBA00023125"/>
    </source>
</evidence>
<dbReference type="Gene3D" id="1.20.120.530">
    <property type="entry name" value="GntR ligand-binding domain-like"/>
    <property type="match status" value="1"/>
</dbReference>
<gene>
    <name evidence="5" type="ORF">S12H4_49099</name>
</gene>
<reference evidence="5" key="1">
    <citation type="journal article" date="2014" name="Front. Microbiol.">
        <title>High frequency of phylogenetically diverse reductive dehalogenase-homologous genes in deep subseafloor sedimentary metagenomes.</title>
        <authorList>
            <person name="Kawai M."/>
            <person name="Futagami T."/>
            <person name="Toyoda A."/>
            <person name="Takaki Y."/>
            <person name="Nishi S."/>
            <person name="Hori S."/>
            <person name="Arai W."/>
            <person name="Tsubouchi T."/>
            <person name="Morono Y."/>
            <person name="Uchiyama I."/>
            <person name="Ito T."/>
            <person name="Fujiyama A."/>
            <person name="Inagaki F."/>
            <person name="Takami H."/>
        </authorList>
    </citation>
    <scope>NUCLEOTIDE SEQUENCE</scope>
    <source>
        <strain evidence="5">Expedition CK06-06</strain>
    </source>
</reference>
<comment type="caution">
    <text evidence="5">The sequence shown here is derived from an EMBL/GenBank/DDBJ whole genome shotgun (WGS) entry which is preliminary data.</text>
</comment>
<protein>
    <recommendedName>
        <fullName evidence="4">GntR C-terminal domain-containing protein</fullName>
    </recommendedName>
</protein>